<gene>
    <name evidence="2" type="ORF">GCM10023191_040860</name>
</gene>
<feature type="compositionally biased region" description="Pro residues" evidence="1">
    <location>
        <begin position="65"/>
        <end position="74"/>
    </location>
</feature>
<protein>
    <submittedName>
        <fullName evidence="2">Non-oxidative hydroxyarylic acid decarboxylases subunit D</fullName>
    </submittedName>
</protein>
<dbReference type="InterPro" id="IPR047707">
    <property type="entry name" value="VdcD-like"/>
</dbReference>
<name>A0ABP8Q4Z8_9ACTN</name>
<comment type="caution">
    <text evidence="2">The sequence shown here is derived from an EMBL/GenBank/DDBJ whole genome shotgun (WGS) entry which is preliminary data.</text>
</comment>
<dbReference type="RefSeq" id="WP_345465933.1">
    <property type="nucleotide sequence ID" value="NZ_BAABHF010000022.1"/>
</dbReference>
<proteinExistence type="predicted"/>
<sequence>MTCPRCAFEHVEWVASSPVPGVWEVLRCERCLYTWRTTEPDRRTSRDHYPEEFRLTQEDFDEAPEVPPVPPVRR</sequence>
<organism evidence="2 3">
    <name type="scientific">Actinoallomurus oryzae</name>
    <dbReference type="NCBI Taxonomy" id="502180"/>
    <lineage>
        <taxon>Bacteria</taxon>
        <taxon>Bacillati</taxon>
        <taxon>Actinomycetota</taxon>
        <taxon>Actinomycetes</taxon>
        <taxon>Streptosporangiales</taxon>
        <taxon>Thermomonosporaceae</taxon>
        <taxon>Actinoallomurus</taxon>
    </lineage>
</organism>
<dbReference type="Pfam" id="PF26358">
    <property type="entry name" value="EcdD_BsdD_detox"/>
    <property type="match status" value="1"/>
</dbReference>
<dbReference type="EMBL" id="BAABHF010000022">
    <property type="protein sequence ID" value="GAA4497414.1"/>
    <property type="molecule type" value="Genomic_DNA"/>
</dbReference>
<reference evidence="3" key="1">
    <citation type="journal article" date="2019" name="Int. J. Syst. Evol. Microbiol.">
        <title>The Global Catalogue of Microorganisms (GCM) 10K type strain sequencing project: providing services to taxonomists for standard genome sequencing and annotation.</title>
        <authorList>
            <consortium name="The Broad Institute Genomics Platform"/>
            <consortium name="The Broad Institute Genome Sequencing Center for Infectious Disease"/>
            <person name="Wu L."/>
            <person name="Ma J."/>
        </authorList>
    </citation>
    <scope>NUCLEOTIDE SEQUENCE [LARGE SCALE GENOMIC DNA]</scope>
    <source>
        <strain evidence="3">JCM 17933</strain>
    </source>
</reference>
<dbReference type="NCBIfam" id="NF041205">
    <property type="entry name" value="VdcD"/>
    <property type="match status" value="1"/>
</dbReference>
<accession>A0ABP8Q4Z8</accession>
<feature type="region of interest" description="Disordered" evidence="1">
    <location>
        <begin position="53"/>
        <end position="74"/>
    </location>
</feature>
<dbReference type="Proteomes" id="UP001500503">
    <property type="component" value="Unassembled WGS sequence"/>
</dbReference>
<evidence type="ECO:0000256" key="1">
    <source>
        <dbReference type="SAM" id="MobiDB-lite"/>
    </source>
</evidence>
<evidence type="ECO:0000313" key="2">
    <source>
        <dbReference type="EMBL" id="GAA4497414.1"/>
    </source>
</evidence>
<evidence type="ECO:0000313" key="3">
    <source>
        <dbReference type="Proteomes" id="UP001500503"/>
    </source>
</evidence>
<keyword evidence="3" id="KW-1185">Reference proteome</keyword>